<evidence type="ECO:0000259" key="9">
    <source>
        <dbReference type="SMART" id="SM00829"/>
    </source>
</evidence>
<sequence length="341" mass="37004">MTKVKAYVAHSPKGPLEYIEYDVDELQAEEVEIKVEYCGICHSDLSMIDNDWGISQYPLIAGHEVIGKITKLGMSASNKGLAIGQRVGLGWTSDSCSYCDSCMAGQQVNCENGIKTTISSRGGFAEKVRANWQWVIPLPDQIDAQAAAPLLCAGITVFKPFLYHDIKPYHRVGVIGIGGLGHLAIKLFSAIGCEVVAFSSNPAKKIEILDFGATSVVNSKDPVELKGIQGTLDLIINTVNADLDWSSFISTLAPKGVFHTVGLVKNPLKIHAAQLVQKEASVSGSLTGSPVEMRKLMQLSSRLNVYPEIEVFPMSEINQAIEYVRAGKARYRAVLKADFDS</sequence>
<evidence type="ECO:0000256" key="1">
    <source>
        <dbReference type="ARBA" id="ARBA00001947"/>
    </source>
</evidence>
<protein>
    <recommendedName>
        <fullName evidence="7">alcohol dehydrogenase (NADP(+))</fullName>
        <ecNumber evidence="7">1.1.1.2</ecNumber>
    </recommendedName>
</protein>
<accession>A0A3R9QIB1</accession>
<dbReference type="InterPro" id="IPR029752">
    <property type="entry name" value="D-isomer_DH_CS1"/>
</dbReference>
<evidence type="ECO:0000256" key="3">
    <source>
        <dbReference type="ARBA" id="ARBA00022723"/>
    </source>
</evidence>
<reference evidence="10 11" key="1">
    <citation type="submission" date="2018-10" db="EMBL/GenBank/DDBJ databases">
        <title>GWAS and RNA-Seq identify cryptic mechanisms of antimicrobial resistance in Acinetobacter baumannii.</title>
        <authorList>
            <person name="Sahl J.W."/>
        </authorList>
    </citation>
    <scope>NUCLEOTIDE SEQUENCE [LARGE SCALE GENOMIC DNA]</scope>
    <source>
        <strain evidence="10 11">TG41018</strain>
    </source>
</reference>
<evidence type="ECO:0000256" key="6">
    <source>
        <dbReference type="ARBA" id="ARBA00023002"/>
    </source>
</evidence>
<dbReference type="InterPro" id="IPR011032">
    <property type="entry name" value="GroES-like_sf"/>
</dbReference>
<dbReference type="Pfam" id="PF00107">
    <property type="entry name" value="ADH_zinc_N"/>
    <property type="match status" value="1"/>
</dbReference>
<comment type="caution">
    <text evidence="10">The sequence shown here is derived from an EMBL/GenBank/DDBJ whole genome shotgun (WGS) entry which is preliminary data.</text>
</comment>
<keyword evidence="5" id="KW-0521">NADP</keyword>
<dbReference type="EMBL" id="RFES01000003">
    <property type="protein sequence ID" value="RSO58824.1"/>
    <property type="molecule type" value="Genomic_DNA"/>
</dbReference>
<feature type="domain" description="Enoyl reductase (ER)" evidence="9">
    <location>
        <begin position="14"/>
        <end position="335"/>
    </location>
</feature>
<dbReference type="GO" id="GO:0008106">
    <property type="term" value="F:alcohol dehydrogenase (NADP+) activity"/>
    <property type="evidence" value="ECO:0007669"/>
    <property type="project" value="UniProtKB-EC"/>
</dbReference>
<dbReference type="SUPFAM" id="SSF50129">
    <property type="entry name" value="GroES-like"/>
    <property type="match status" value="1"/>
</dbReference>
<dbReference type="InterPro" id="IPR020843">
    <property type="entry name" value="ER"/>
</dbReference>
<evidence type="ECO:0000256" key="4">
    <source>
        <dbReference type="ARBA" id="ARBA00022833"/>
    </source>
</evidence>
<dbReference type="InterPro" id="IPR047109">
    <property type="entry name" value="CAD-like"/>
</dbReference>
<keyword evidence="6" id="KW-0560">Oxidoreductase</keyword>
<dbReference type="Gene3D" id="3.40.50.720">
    <property type="entry name" value="NAD(P)-binding Rossmann-like Domain"/>
    <property type="match status" value="1"/>
</dbReference>
<dbReference type="RefSeq" id="WP_125698576.1">
    <property type="nucleotide sequence ID" value="NZ_RFES01000003.1"/>
</dbReference>
<evidence type="ECO:0000256" key="2">
    <source>
        <dbReference type="ARBA" id="ARBA00008072"/>
    </source>
</evidence>
<comment type="cofactor">
    <cofactor evidence="1 8">
        <name>Zn(2+)</name>
        <dbReference type="ChEBI" id="CHEBI:29105"/>
    </cofactor>
</comment>
<evidence type="ECO:0000313" key="11">
    <source>
        <dbReference type="Proteomes" id="UP000276905"/>
    </source>
</evidence>
<dbReference type="GO" id="GO:0008270">
    <property type="term" value="F:zinc ion binding"/>
    <property type="evidence" value="ECO:0007669"/>
    <property type="project" value="InterPro"/>
</dbReference>
<dbReference type="FunFam" id="3.40.50.720:FF:000022">
    <property type="entry name" value="Cinnamyl alcohol dehydrogenase"/>
    <property type="match status" value="1"/>
</dbReference>
<dbReference type="AlphaFoldDB" id="A0A3R9QIB1"/>
<evidence type="ECO:0000313" key="10">
    <source>
        <dbReference type="EMBL" id="RSO58824.1"/>
    </source>
</evidence>
<dbReference type="PROSITE" id="PS00059">
    <property type="entry name" value="ADH_ZINC"/>
    <property type="match status" value="1"/>
</dbReference>
<dbReference type="InterPro" id="IPR013149">
    <property type="entry name" value="ADH-like_C"/>
</dbReference>
<keyword evidence="3 8" id="KW-0479">Metal-binding</keyword>
<dbReference type="SMART" id="SM00829">
    <property type="entry name" value="PKS_ER"/>
    <property type="match status" value="1"/>
</dbReference>
<dbReference type="InterPro" id="IPR002328">
    <property type="entry name" value="ADH_Zn_CS"/>
</dbReference>
<dbReference type="FunFam" id="3.90.180.10:FF:000018">
    <property type="entry name" value="NAD(P)-dependent alcohol dehydrogenase"/>
    <property type="match status" value="1"/>
</dbReference>
<name>A0A3R9QIB1_9GAMM</name>
<dbReference type="PANTHER" id="PTHR42683">
    <property type="entry name" value="ALDEHYDE REDUCTASE"/>
    <property type="match status" value="1"/>
</dbReference>
<evidence type="ECO:0000256" key="5">
    <source>
        <dbReference type="ARBA" id="ARBA00022857"/>
    </source>
</evidence>
<comment type="similarity">
    <text evidence="2 8">Belongs to the zinc-containing alcohol dehydrogenase family.</text>
</comment>
<dbReference type="Pfam" id="PF08240">
    <property type="entry name" value="ADH_N"/>
    <property type="match status" value="1"/>
</dbReference>
<dbReference type="PROSITE" id="PS00065">
    <property type="entry name" value="D_2_HYDROXYACID_DH_1"/>
    <property type="match status" value="1"/>
</dbReference>
<dbReference type="CDD" id="cd05283">
    <property type="entry name" value="CAD1"/>
    <property type="match status" value="1"/>
</dbReference>
<dbReference type="InterPro" id="IPR036291">
    <property type="entry name" value="NAD(P)-bd_dom_sf"/>
</dbReference>
<dbReference type="InterPro" id="IPR013154">
    <property type="entry name" value="ADH-like_N"/>
</dbReference>
<dbReference type="SUPFAM" id="SSF51735">
    <property type="entry name" value="NAD(P)-binding Rossmann-fold domains"/>
    <property type="match status" value="1"/>
</dbReference>
<organism evidence="10 11">
    <name type="scientific">Acinetobacter lactucae</name>
    <dbReference type="NCBI Taxonomy" id="1785128"/>
    <lineage>
        <taxon>Bacteria</taxon>
        <taxon>Pseudomonadati</taxon>
        <taxon>Pseudomonadota</taxon>
        <taxon>Gammaproteobacteria</taxon>
        <taxon>Moraxellales</taxon>
        <taxon>Moraxellaceae</taxon>
        <taxon>Acinetobacter</taxon>
        <taxon>Acinetobacter calcoaceticus/baumannii complex</taxon>
    </lineage>
</organism>
<dbReference type="Proteomes" id="UP000276905">
    <property type="component" value="Unassembled WGS sequence"/>
</dbReference>
<evidence type="ECO:0000256" key="8">
    <source>
        <dbReference type="RuleBase" id="RU361277"/>
    </source>
</evidence>
<keyword evidence="4 8" id="KW-0862">Zinc</keyword>
<dbReference type="EC" id="1.1.1.2" evidence="7"/>
<evidence type="ECO:0000256" key="7">
    <source>
        <dbReference type="ARBA" id="ARBA00024074"/>
    </source>
</evidence>
<dbReference type="Gene3D" id="3.90.180.10">
    <property type="entry name" value="Medium-chain alcohol dehydrogenases, catalytic domain"/>
    <property type="match status" value="1"/>
</dbReference>
<proteinExistence type="inferred from homology"/>
<gene>
    <name evidence="10" type="ORF">EA756_06465</name>
</gene>